<evidence type="ECO:0000313" key="1">
    <source>
        <dbReference type="EMBL" id="AKD55083.1"/>
    </source>
</evidence>
<dbReference type="PRINTS" id="PR00413">
    <property type="entry name" value="HADHALOGNASE"/>
</dbReference>
<dbReference type="Pfam" id="PF00702">
    <property type="entry name" value="Hydrolase"/>
    <property type="match status" value="1"/>
</dbReference>
<gene>
    <name evidence="1" type="ORF">SD10_09350</name>
</gene>
<keyword evidence="1" id="KW-0378">Hydrolase</keyword>
<dbReference type="InterPro" id="IPR036412">
    <property type="entry name" value="HAD-like_sf"/>
</dbReference>
<dbReference type="OrthoDB" id="9797415at2"/>
<dbReference type="Gene3D" id="3.40.50.1000">
    <property type="entry name" value="HAD superfamily/HAD-like"/>
    <property type="match status" value="1"/>
</dbReference>
<reference evidence="1 2" key="1">
    <citation type="journal article" date="2014" name="Curr. Microbiol.">
        <title>Spirosoma radiotolerans sp. nov., a gamma-radiation-resistant bacterium isolated from gamma ray-irradiated soil.</title>
        <authorList>
            <person name="Lee J.J."/>
            <person name="Srinivasan S."/>
            <person name="Lim S."/>
            <person name="Joe M."/>
            <person name="Im S."/>
            <person name="Bae S.I."/>
            <person name="Park K.R."/>
            <person name="Han J.H."/>
            <person name="Park S.H."/>
            <person name="Joo B.M."/>
            <person name="Park S.J."/>
            <person name="Kim M.K."/>
        </authorList>
    </citation>
    <scope>NUCLEOTIDE SEQUENCE [LARGE SCALE GENOMIC DNA]</scope>
    <source>
        <strain evidence="1 2">DG5A</strain>
    </source>
</reference>
<dbReference type="HOGENOM" id="CLU_045011_9_5_10"/>
<name>A0A0E3ZVJ9_9BACT</name>
<proteinExistence type="predicted"/>
<organism evidence="1 2">
    <name type="scientific">Spirosoma radiotolerans</name>
    <dbReference type="NCBI Taxonomy" id="1379870"/>
    <lineage>
        <taxon>Bacteria</taxon>
        <taxon>Pseudomonadati</taxon>
        <taxon>Bacteroidota</taxon>
        <taxon>Cytophagia</taxon>
        <taxon>Cytophagales</taxon>
        <taxon>Cytophagaceae</taxon>
        <taxon>Spirosoma</taxon>
    </lineage>
</organism>
<dbReference type="SFLD" id="SFLDG01129">
    <property type="entry name" value="C1.5:_HAD__Beta-PGM__Phosphata"/>
    <property type="match status" value="1"/>
</dbReference>
<dbReference type="NCBIfam" id="TIGR01509">
    <property type="entry name" value="HAD-SF-IA-v3"/>
    <property type="match status" value="1"/>
</dbReference>
<dbReference type="KEGG" id="srd:SD10_09350"/>
<dbReference type="SFLD" id="SFLDS00003">
    <property type="entry name" value="Haloacid_Dehalogenase"/>
    <property type="match status" value="1"/>
</dbReference>
<dbReference type="AlphaFoldDB" id="A0A0E3ZVJ9"/>
<dbReference type="EMBL" id="CP010429">
    <property type="protein sequence ID" value="AKD55083.1"/>
    <property type="molecule type" value="Genomic_DNA"/>
</dbReference>
<dbReference type="PATRIC" id="fig|1379870.5.peg.2036"/>
<dbReference type="Proteomes" id="UP000033054">
    <property type="component" value="Chromosome"/>
</dbReference>
<sequence>MKTPELKILLFDIGGVLLNNAWGHESRRKAADLFTLDYEEMNVLHNFIFSTYETGKITLDEYLDTVVFNHARDFSREEFKDFMFAQSVELPNMLAWLTAWKQNHCGFRIFAVNNEGRELNQYRINTFNLHQVFDAFISSSEVGMVKPDPNIWRLAMGIAQAQPEQCVYFDDRLMLARAARKLGIRAYHHQSFDETRQILEALSHSPLSDYEYQFNQ</sequence>
<dbReference type="RefSeq" id="WP_046573565.1">
    <property type="nucleotide sequence ID" value="NZ_CP010429.1"/>
</dbReference>
<dbReference type="SUPFAM" id="SSF56784">
    <property type="entry name" value="HAD-like"/>
    <property type="match status" value="1"/>
</dbReference>
<dbReference type="GO" id="GO:0016787">
    <property type="term" value="F:hydrolase activity"/>
    <property type="evidence" value="ECO:0007669"/>
    <property type="project" value="UniProtKB-KW"/>
</dbReference>
<dbReference type="InterPro" id="IPR006439">
    <property type="entry name" value="HAD-SF_hydro_IA"/>
</dbReference>
<evidence type="ECO:0000313" key="2">
    <source>
        <dbReference type="Proteomes" id="UP000033054"/>
    </source>
</evidence>
<accession>A0A0E3ZVJ9</accession>
<protein>
    <submittedName>
        <fullName evidence="1">Hydrolase</fullName>
    </submittedName>
</protein>
<dbReference type="Gene3D" id="1.10.150.240">
    <property type="entry name" value="Putative phosphatase, domain 2"/>
    <property type="match status" value="1"/>
</dbReference>
<dbReference type="PANTHER" id="PTHR43611">
    <property type="entry name" value="ALPHA-D-GLUCOSE 1-PHOSPHATE PHOSPHATASE"/>
    <property type="match status" value="1"/>
</dbReference>
<dbReference type="STRING" id="1379870.SD10_09350"/>
<keyword evidence="2" id="KW-1185">Reference proteome</keyword>
<dbReference type="InterPro" id="IPR023198">
    <property type="entry name" value="PGP-like_dom2"/>
</dbReference>
<dbReference type="InterPro" id="IPR023214">
    <property type="entry name" value="HAD_sf"/>
</dbReference>
<dbReference type="PANTHER" id="PTHR43611:SF3">
    <property type="entry name" value="FLAVIN MONONUCLEOTIDE HYDROLASE 1, CHLOROPLATIC"/>
    <property type="match status" value="1"/>
</dbReference>